<evidence type="ECO:0000313" key="9">
    <source>
        <dbReference type="EMBL" id="RPD55845.1"/>
    </source>
</evidence>
<keyword evidence="4 7" id="KW-0472">Membrane</keyword>
<comment type="subcellular location">
    <subcellularLocation>
        <location evidence="1">Nucleus inner membrane</location>
        <topology evidence="1">Multi-pass membrane protein</topology>
    </subcellularLocation>
</comment>
<dbReference type="EMBL" id="ML122292">
    <property type="protein sequence ID" value="RPD55845.1"/>
    <property type="molecule type" value="Genomic_DNA"/>
</dbReference>
<dbReference type="OrthoDB" id="5966927at2759"/>
<feature type="transmembrane region" description="Helical" evidence="7">
    <location>
        <begin position="305"/>
        <end position="328"/>
    </location>
</feature>
<feature type="compositionally biased region" description="Basic and acidic residues" evidence="6">
    <location>
        <begin position="164"/>
        <end position="178"/>
    </location>
</feature>
<dbReference type="GO" id="GO:0071765">
    <property type="term" value="P:nuclear inner membrane organization"/>
    <property type="evidence" value="ECO:0007669"/>
    <property type="project" value="InterPro"/>
</dbReference>
<dbReference type="PANTHER" id="PTHR28538">
    <property type="entry name" value="INTEGRAL INNER NUCLEAR MEMBRANE PROTEIN IMA1"/>
    <property type="match status" value="1"/>
</dbReference>
<gene>
    <name evidence="9" type="ORF">L227DRAFT_554382</name>
</gene>
<name>A0A5C2RXQ0_9APHY</name>
<evidence type="ECO:0000259" key="8">
    <source>
        <dbReference type="Pfam" id="PF09779"/>
    </source>
</evidence>
<keyword evidence="2 7" id="KW-0812">Transmembrane</keyword>
<evidence type="ECO:0000256" key="3">
    <source>
        <dbReference type="ARBA" id="ARBA00022989"/>
    </source>
</evidence>
<dbReference type="GO" id="GO:0034992">
    <property type="term" value="C:microtubule organizing center attachment site"/>
    <property type="evidence" value="ECO:0007669"/>
    <property type="project" value="TreeGrafter"/>
</dbReference>
<evidence type="ECO:0000313" key="10">
    <source>
        <dbReference type="Proteomes" id="UP000313359"/>
    </source>
</evidence>
<keyword evidence="5" id="KW-0539">Nucleus</keyword>
<dbReference type="AlphaFoldDB" id="A0A5C2RXQ0"/>
<accession>A0A5C2RXQ0</accession>
<dbReference type="GO" id="GO:0005637">
    <property type="term" value="C:nuclear inner membrane"/>
    <property type="evidence" value="ECO:0007669"/>
    <property type="project" value="UniProtKB-SubCell"/>
</dbReference>
<organism evidence="9 10">
    <name type="scientific">Lentinus tigrinus ALCF2SS1-6</name>
    <dbReference type="NCBI Taxonomy" id="1328759"/>
    <lineage>
        <taxon>Eukaryota</taxon>
        <taxon>Fungi</taxon>
        <taxon>Dikarya</taxon>
        <taxon>Basidiomycota</taxon>
        <taxon>Agaricomycotina</taxon>
        <taxon>Agaricomycetes</taxon>
        <taxon>Polyporales</taxon>
        <taxon>Polyporaceae</taxon>
        <taxon>Lentinus</taxon>
    </lineage>
</organism>
<feature type="domain" description="Ima1 N-terminal" evidence="8">
    <location>
        <begin position="11"/>
        <end position="140"/>
    </location>
</feature>
<keyword evidence="10" id="KW-1185">Reference proteome</keyword>
<feature type="transmembrane region" description="Helical" evidence="7">
    <location>
        <begin position="194"/>
        <end position="214"/>
    </location>
</feature>
<protein>
    <recommendedName>
        <fullName evidence="8">Ima1 N-terminal domain-containing protein</fullName>
    </recommendedName>
</protein>
<proteinExistence type="predicted"/>
<evidence type="ECO:0000256" key="1">
    <source>
        <dbReference type="ARBA" id="ARBA00004473"/>
    </source>
</evidence>
<feature type="region of interest" description="Disordered" evidence="6">
    <location>
        <begin position="382"/>
        <end position="454"/>
    </location>
</feature>
<feature type="transmembrane region" description="Helical" evidence="7">
    <location>
        <begin position="226"/>
        <end position="244"/>
    </location>
</feature>
<feature type="transmembrane region" description="Helical" evidence="7">
    <location>
        <begin position="509"/>
        <end position="529"/>
    </location>
</feature>
<feature type="region of interest" description="Disordered" evidence="6">
    <location>
        <begin position="157"/>
        <end position="178"/>
    </location>
</feature>
<evidence type="ECO:0000256" key="2">
    <source>
        <dbReference type="ARBA" id="ARBA00022692"/>
    </source>
</evidence>
<keyword evidence="3 7" id="KW-1133">Transmembrane helix</keyword>
<dbReference type="Proteomes" id="UP000313359">
    <property type="component" value="Unassembled WGS sequence"/>
</dbReference>
<evidence type="ECO:0000256" key="7">
    <source>
        <dbReference type="SAM" id="Phobius"/>
    </source>
</evidence>
<dbReference type="InterPro" id="IPR018617">
    <property type="entry name" value="Ima1_N"/>
</dbReference>
<feature type="compositionally biased region" description="Acidic residues" evidence="6">
    <location>
        <begin position="420"/>
        <end position="434"/>
    </location>
</feature>
<dbReference type="InterPro" id="IPR042321">
    <property type="entry name" value="Ima1"/>
</dbReference>
<feature type="compositionally biased region" description="Polar residues" evidence="6">
    <location>
        <begin position="349"/>
        <end position="359"/>
    </location>
</feature>
<dbReference type="GO" id="GO:0044732">
    <property type="term" value="C:mitotic spindle pole body"/>
    <property type="evidence" value="ECO:0007669"/>
    <property type="project" value="TreeGrafter"/>
</dbReference>
<feature type="region of interest" description="Disordered" evidence="6">
    <location>
        <begin position="349"/>
        <end position="368"/>
    </location>
</feature>
<feature type="compositionally biased region" description="Low complexity" evidence="6">
    <location>
        <begin position="408"/>
        <end position="419"/>
    </location>
</feature>
<dbReference type="PANTHER" id="PTHR28538:SF1">
    <property type="entry name" value="INTEGRAL INNER NUCLEAR MEMBRANE PROTEIN IMA1"/>
    <property type="match status" value="1"/>
</dbReference>
<evidence type="ECO:0000256" key="6">
    <source>
        <dbReference type="SAM" id="MobiDB-lite"/>
    </source>
</evidence>
<sequence>MPAIFRQPSAVSCFYCQSNVTPVPRNPRSFRCPHCDCWNQYDARGEIVSDEPAMHDENLNARSFARRASPRKDRLPTMYGSTVFCHTCQTNQMLRNNLLSNYLPPPSDPEYESRLEALPEYERSIDVRYPPICANCLPTVEAEIRKRDQEARVRALGGALKNTRGTDSRRRSSATQKEKDKLELELRMWRIRGGLWAGSLACALAGYTSVATSYHPFPAPAFAPPVLPALVLVSIFWTAWDPTYATFRRYQFQGRTVRVHGKKQYIILQLSAWALRMTTAALLALSYYRPDLDLVHLWDNPHSRAARIFCGVTLCFELIILITSIFVLKVQRPPPVRLVDSKSHLRQLSATPSLPSSRDGTPVAPEPDLLASLTLSNNPVLGAPSQNPIFGMPSFTTTTPSASPPRRPSSATPRSPSMDIDMDDDDDRDPDAMDIDPASPVKKPSRDDDGSWLRPQRFFAPEEPTGLENLFARTIRLVDTSDQSGNGAQGAGGRRGASRRSSGRFIRDWRIWFMLGVVPVVVGLGLKAWDVRRRRTLEPVI</sequence>
<dbReference type="GO" id="GO:0034506">
    <property type="term" value="C:chromosome, centromeric core domain"/>
    <property type="evidence" value="ECO:0007669"/>
    <property type="project" value="TreeGrafter"/>
</dbReference>
<dbReference type="Pfam" id="PF09779">
    <property type="entry name" value="Ima1_N"/>
    <property type="match status" value="1"/>
</dbReference>
<evidence type="ECO:0000256" key="5">
    <source>
        <dbReference type="ARBA" id="ARBA00023242"/>
    </source>
</evidence>
<evidence type="ECO:0000256" key="4">
    <source>
        <dbReference type="ARBA" id="ARBA00023136"/>
    </source>
</evidence>
<feature type="transmembrane region" description="Helical" evidence="7">
    <location>
        <begin position="265"/>
        <end position="285"/>
    </location>
</feature>
<reference evidence="9" key="1">
    <citation type="journal article" date="2018" name="Genome Biol. Evol.">
        <title>Genomics and development of Lentinus tigrinus, a white-rot wood-decaying mushroom with dimorphic fruiting bodies.</title>
        <authorList>
            <person name="Wu B."/>
            <person name="Xu Z."/>
            <person name="Knudson A."/>
            <person name="Carlson A."/>
            <person name="Chen N."/>
            <person name="Kovaka S."/>
            <person name="LaButti K."/>
            <person name="Lipzen A."/>
            <person name="Pennachio C."/>
            <person name="Riley R."/>
            <person name="Schakwitz W."/>
            <person name="Umezawa K."/>
            <person name="Ohm R.A."/>
            <person name="Grigoriev I.V."/>
            <person name="Nagy L.G."/>
            <person name="Gibbons J."/>
            <person name="Hibbett D."/>
        </authorList>
    </citation>
    <scope>NUCLEOTIDE SEQUENCE [LARGE SCALE GENOMIC DNA]</scope>
    <source>
        <strain evidence="9">ALCF2SS1-6</strain>
    </source>
</reference>